<evidence type="ECO:0000313" key="2">
    <source>
        <dbReference type="EMBL" id="SHL41375.1"/>
    </source>
</evidence>
<feature type="chain" id="PRO_5013110777" evidence="1">
    <location>
        <begin position="30"/>
        <end position="342"/>
    </location>
</feature>
<keyword evidence="1" id="KW-0732">Signal</keyword>
<dbReference type="RefSeq" id="WP_079543102.1">
    <property type="nucleotide sequence ID" value="NZ_LT670844.1"/>
</dbReference>
<feature type="signal peptide" evidence="1">
    <location>
        <begin position="1"/>
        <end position="29"/>
    </location>
</feature>
<dbReference type="PROSITE" id="PS51257">
    <property type="entry name" value="PROKAR_LIPOPROTEIN"/>
    <property type="match status" value="1"/>
</dbReference>
<dbReference type="AlphaFoldDB" id="A0A1M7AFJ1"/>
<reference evidence="2 3" key="1">
    <citation type="submission" date="2016-11" db="EMBL/GenBank/DDBJ databases">
        <authorList>
            <person name="Jaros S."/>
            <person name="Januszkiewicz K."/>
            <person name="Wedrychowicz H."/>
        </authorList>
    </citation>
    <scope>NUCLEOTIDE SEQUENCE [LARGE SCALE GENOMIC DNA]</scope>
    <source>
        <strain evidence="2 3">GAS499</strain>
    </source>
</reference>
<accession>A0A1M7AFJ1</accession>
<evidence type="ECO:0000313" key="3">
    <source>
        <dbReference type="Proteomes" id="UP000189935"/>
    </source>
</evidence>
<evidence type="ECO:0000256" key="1">
    <source>
        <dbReference type="SAM" id="SignalP"/>
    </source>
</evidence>
<organism evidence="2 3">
    <name type="scientific">Bradyrhizobium lablabi</name>
    <dbReference type="NCBI Taxonomy" id="722472"/>
    <lineage>
        <taxon>Bacteria</taxon>
        <taxon>Pseudomonadati</taxon>
        <taxon>Pseudomonadota</taxon>
        <taxon>Alphaproteobacteria</taxon>
        <taxon>Hyphomicrobiales</taxon>
        <taxon>Nitrobacteraceae</taxon>
        <taxon>Bradyrhizobium</taxon>
    </lineage>
</organism>
<name>A0A1M7AFJ1_9BRAD</name>
<dbReference type="OrthoDB" id="6788250at2"/>
<dbReference type="EMBL" id="LT670844">
    <property type="protein sequence ID" value="SHL41375.1"/>
    <property type="molecule type" value="Genomic_DNA"/>
</dbReference>
<dbReference type="PANTHER" id="PTHR30024:SF2">
    <property type="entry name" value="ABC TRANSPORTER SUBSTRATE-BINDING PROTEIN"/>
    <property type="match status" value="1"/>
</dbReference>
<proteinExistence type="predicted"/>
<dbReference type="PANTHER" id="PTHR30024">
    <property type="entry name" value="ALIPHATIC SULFONATES-BINDING PROTEIN-RELATED"/>
    <property type="match status" value="1"/>
</dbReference>
<dbReference type="Proteomes" id="UP000189935">
    <property type="component" value="Chromosome I"/>
</dbReference>
<sequence>MNKIRNSLRSVLLMLLVSLSAAALSAACAQDKVSEFRVGRQPGLIYLPLYVIEDQNLLAKHCTRLGLPPTNLRLIDFGSASAISEMLLSGSVEAVSGAITPLLTMWDKTRGAQKVKAITSLSNSVLYLNANDPKLHSLRDFTDQDRIALSGVGFSMQSTLLQMAAGQVFGDGQEKRLDPLTVSMSHPEGLAALLSGNARLIAAHLTTSPFQNIELRDPRIHRILTSTDILGGYAPAALVFTTQRIYDANPRLLQAFAAAASDATAWITQNPKEAAELYLRKEPQKLSVDELRELLVNGDTKFSTTPENSLKIATFMAKLGRLHEAPTSWKDYFFPILNGDGS</sequence>
<dbReference type="Gene3D" id="3.40.190.10">
    <property type="entry name" value="Periplasmic binding protein-like II"/>
    <property type="match status" value="2"/>
</dbReference>
<gene>
    <name evidence="2" type="ORF">SAMN05444159_5841</name>
</gene>
<dbReference type="SUPFAM" id="SSF53850">
    <property type="entry name" value="Periplasmic binding protein-like II"/>
    <property type="match status" value="1"/>
</dbReference>
<protein>
    <submittedName>
        <fullName evidence="2">NitT/TauT family transport system substrate-binding protein</fullName>
    </submittedName>
</protein>